<reference evidence="2 3" key="1">
    <citation type="submission" date="2019-02" db="EMBL/GenBank/DDBJ databases">
        <title>Deep-cultivation of Planctomycetes and their phenomic and genomic characterization uncovers novel biology.</title>
        <authorList>
            <person name="Wiegand S."/>
            <person name="Jogler M."/>
            <person name="Boedeker C."/>
            <person name="Pinto D."/>
            <person name="Vollmers J."/>
            <person name="Rivas-Marin E."/>
            <person name="Kohn T."/>
            <person name="Peeters S.H."/>
            <person name="Heuer A."/>
            <person name="Rast P."/>
            <person name="Oberbeckmann S."/>
            <person name="Bunk B."/>
            <person name="Jeske O."/>
            <person name="Meyerdierks A."/>
            <person name="Storesund J.E."/>
            <person name="Kallscheuer N."/>
            <person name="Luecker S."/>
            <person name="Lage O.M."/>
            <person name="Pohl T."/>
            <person name="Merkel B.J."/>
            <person name="Hornburger P."/>
            <person name="Mueller R.-W."/>
            <person name="Bruemmer F."/>
            <person name="Labrenz M."/>
            <person name="Spormann A.M."/>
            <person name="Op den Camp H."/>
            <person name="Overmann J."/>
            <person name="Amann R."/>
            <person name="Jetten M.S.M."/>
            <person name="Mascher T."/>
            <person name="Medema M.H."/>
            <person name="Devos D.P."/>
            <person name="Kaster A.-K."/>
            <person name="Ovreas L."/>
            <person name="Rohde M."/>
            <person name="Galperin M.Y."/>
            <person name="Jogler C."/>
        </authorList>
    </citation>
    <scope>NUCLEOTIDE SEQUENCE [LARGE SCALE GENOMIC DNA]</scope>
    <source>
        <strain evidence="2 3">Poly24</strain>
    </source>
</reference>
<gene>
    <name evidence="2" type="ORF">Poly24_44910</name>
</gene>
<dbReference type="KEGG" id="rcf:Poly24_44910"/>
<name>A0A518JZ12_9BACT</name>
<dbReference type="Proteomes" id="UP000315082">
    <property type="component" value="Chromosome"/>
</dbReference>
<organism evidence="2 3">
    <name type="scientific">Rosistilla carotiformis</name>
    <dbReference type="NCBI Taxonomy" id="2528017"/>
    <lineage>
        <taxon>Bacteria</taxon>
        <taxon>Pseudomonadati</taxon>
        <taxon>Planctomycetota</taxon>
        <taxon>Planctomycetia</taxon>
        <taxon>Pirellulales</taxon>
        <taxon>Pirellulaceae</taxon>
        <taxon>Rosistilla</taxon>
    </lineage>
</organism>
<evidence type="ECO:0000313" key="3">
    <source>
        <dbReference type="Proteomes" id="UP000315082"/>
    </source>
</evidence>
<evidence type="ECO:0000313" key="2">
    <source>
        <dbReference type="EMBL" id="QDV70765.1"/>
    </source>
</evidence>
<proteinExistence type="predicted"/>
<accession>A0A518JZ12</accession>
<feature type="region of interest" description="Disordered" evidence="1">
    <location>
        <begin position="62"/>
        <end position="83"/>
    </location>
</feature>
<sequence length="83" mass="8889">MGEVDAEKMPGSIPPWVMVRVTGPLGLRSESTGKASGTLHSKQSPPEVHEFYVCATGYARAAFPNSRENGPPDIDTSMGEVDR</sequence>
<keyword evidence="3" id="KW-1185">Reference proteome</keyword>
<protein>
    <submittedName>
        <fullName evidence="2">Uncharacterized protein</fullName>
    </submittedName>
</protein>
<dbReference type="AlphaFoldDB" id="A0A518JZ12"/>
<dbReference type="EMBL" id="CP036348">
    <property type="protein sequence ID" value="QDV70765.1"/>
    <property type="molecule type" value="Genomic_DNA"/>
</dbReference>
<evidence type="ECO:0000256" key="1">
    <source>
        <dbReference type="SAM" id="MobiDB-lite"/>
    </source>
</evidence>